<organism evidence="6 7">
    <name type="scientific">Candidatus Methylomirabilis limnetica</name>
    <dbReference type="NCBI Taxonomy" id="2033718"/>
    <lineage>
        <taxon>Bacteria</taxon>
        <taxon>Candidatus Methylomirabilota</taxon>
        <taxon>Candidatus Methylomirabilia</taxon>
        <taxon>Candidatus Methylomirabilales</taxon>
        <taxon>Candidatus Methylomirabilaceae</taxon>
        <taxon>Candidatus Methylomirabilis</taxon>
    </lineage>
</organism>
<dbReference type="Proteomes" id="UP000241436">
    <property type="component" value="Unassembled WGS sequence"/>
</dbReference>
<dbReference type="GO" id="GO:0000166">
    <property type="term" value="F:nucleotide binding"/>
    <property type="evidence" value="ECO:0007669"/>
    <property type="project" value="UniProtKB-KW"/>
</dbReference>
<protein>
    <recommendedName>
        <fullName evidence="8">DUF86 domain-containing protein</fullName>
    </recommendedName>
</protein>
<proteinExistence type="predicted"/>
<dbReference type="InterPro" id="IPR051813">
    <property type="entry name" value="HepT_RNase_toxin"/>
</dbReference>
<dbReference type="OrthoDB" id="9810538at2"/>
<sequence length="114" mass="12481">MPRDDAAILDILKAANLALAFTGKLDKAAFLADLKTQSAILHQLLVLGEAVKRLSDAFRTKYHGVAWSQIAGMRNILIHQYDHVDLDEAWQTVSVDVPTLIALLEPLAPHEGGE</sequence>
<evidence type="ECO:0000313" key="7">
    <source>
        <dbReference type="Proteomes" id="UP000241436"/>
    </source>
</evidence>
<keyword evidence="4" id="KW-0547">Nucleotide-binding</keyword>
<keyword evidence="5" id="KW-0378">Hydrolase</keyword>
<reference evidence="7" key="2">
    <citation type="journal article" date="2018" name="Environ. Microbiol.">
        <title>Bloom of a denitrifying methanotroph, 'Candidatus Methylomirabilis limnetica', in a deep stratified lake.</title>
        <authorList>
            <person name="Graf J.S."/>
            <person name="Mayr M.J."/>
            <person name="Marchant H.K."/>
            <person name="Tienken D."/>
            <person name="Hach P.F."/>
            <person name="Brand A."/>
            <person name="Schubert C.J."/>
            <person name="Kuypers M.M."/>
            <person name="Milucka J."/>
        </authorList>
    </citation>
    <scope>NUCLEOTIDE SEQUENCE [LARGE SCALE GENOMIC DNA]</scope>
    <source>
        <strain evidence="7">Zug</strain>
    </source>
</reference>
<gene>
    <name evidence="6" type="ORF">CLG94_05945</name>
</gene>
<evidence type="ECO:0000313" key="6">
    <source>
        <dbReference type="EMBL" id="PTL36197.1"/>
    </source>
</evidence>
<evidence type="ECO:0000256" key="5">
    <source>
        <dbReference type="ARBA" id="ARBA00022801"/>
    </source>
</evidence>
<dbReference type="EMBL" id="NVQC01000017">
    <property type="protein sequence ID" value="PTL36197.1"/>
    <property type="molecule type" value="Genomic_DNA"/>
</dbReference>
<dbReference type="Pfam" id="PF01934">
    <property type="entry name" value="HepT-like"/>
    <property type="match status" value="1"/>
</dbReference>
<keyword evidence="3" id="KW-0540">Nuclease</keyword>
<dbReference type="InterPro" id="IPR008201">
    <property type="entry name" value="HepT-like"/>
</dbReference>
<evidence type="ECO:0000256" key="1">
    <source>
        <dbReference type="ARBA" id="ARBA00022553"/>
    </source>
</evidence>
<dbReference type="AlphaFoldDB" id="A0A2T4TYK7"/>
<name>A0A2T4TYK7_9BACT</name>
<dbReference type="GO" id="GO:0016787">
    <property type="term" value="F:hydrolase activity"/>
    <property type="evidence" value="ECO:0007669"/>
    <property type="project" value="UniProtKB-KW"/>
</dbReference>
<keyword evidence="7" id="KW-1185">Reference proteome</keyword>
<dbReference type="GO" id="GO:0004540">
    <property type="term" value="F:RNA nuclease activity"/>
    <property type="evidence" value="ECO:0007669"/>
    <property type="project" value="InterPro"/>
</dbReference>
<evidence type="ECO:0000256" key="4">
    <source>
        <dbReference type="ARBA" id="ARBA00022741"/>
    </source>
</evidence>
<keyword evidence="1" id="KW-0597">Phosphoprotein</keyword>
<evidence type="ECO:0008006" key="8">
    <source>
        <dbReference type="Google" id="ProtNLM"/>
    </source>
</evidence>
<keyword evidence="2" id="KW-1277">Toxin-antitoxin system</keyword>
<evidence type="ECO:0000256" key="2">
    <source>
        <dbReference type="ARBA" id="ARBA00022649"/>
    </source>
</evidence>
<dbReference type="PANTHER" id="PTHR34139:SF1">
    <property type="entry name" value="RNASE MJ1380-RELATED"/>
    <property type="match status" value="1"/>
</dbReference>
<accession>A0A2T4TYK7</accession>
<reference evidence="6 7" key="1">
    <citation type="submission" date="2017-09" db="EMBL/GenBank/DDBJ databases">
        <title>Bloom of a denitrifying methanotroph, Candidatus Methylomirabilis limnetica, in a deep stratified lake.</title>
        <authorList>
            <person name="Graf J.S."/>
            <person name="Marchant H.K."/>
            <person name="Tienken D."/>
            <person name="Hach P.F."/>
            <person name="Brand A."/>
            <person name="Schubert C.J."/>
            <person name="Kuypers M.M."/>
            <person name="Milucka J."/>
        </authorList>
    </citation>
    <scope>NUCLEOTIDE SEQUENCE [LARGE SCALE GENOMIC DNA]</scope>
    <source>
        <strain evidence="6 7">Zug</strain>
    </source>
</reference>
<dbReference type="GO" id="GO:0110001">
    <property type="term" value="C:toxin-antitoxin complex"/>
    <property type="evidence" value="ECO:0007669"/>
    <property type="project" value="InterPro"/>
</dbReference>
<dbReference type="RefSeq" id="WP_107561944.1">
    <property type="nucleotide sequence ID" value="NZ_NVQC01000017.1"/>
</dbReference>
<evidence type="ECO:0000256" key="3">
    <source>
        <dbReference type="ARBA" id="ARBA00022722"/>
    </source>
</evidence>
<dbReference type="PANTHER" id="PTHR34139">
    <property type="entry name" value="UPF0331 PROTEIN MJ0127"/>
    <property type="match status" value="1"/>
</dbReference>
<comment type="caution">
    <text evidence="6">The sequence shown here is derived from an EMBL/GenBank/DDBJ whole genome shotgun (WGS) entry which is preliminary data.</text>
</comment>